<dbReference type="Proteomes" id="UP000076842">
    <property type="component" value="Unassembled WGS sequence"/>
</dbReference>
<proteinExistence type="predicted"/>
<gene>
    <name evidence="2" type="ORF">CALCODRAFT_337731</name>
</gene>
<organism evidence="2 3">
    <name type="scientific">Calocera cornea HHB12733</name>
    <dbReference type="NCBI Taxonomy" id="1353952"/>
    <lineage>
        <taxon>Eukaryota</taxon>
        <taxon>Fungi</taxon>
        <taxon>Dikarya</taxon>
        <taxon>Basidiomycota</taxon>
        <taxon>Agaricomycotina</taxon>
        <taxon>Dacrymycetes</taxon>
        <taxon>Dacrymycetales</taxon>
        <taxon>Dacrymycetaceae</taxon>
        <taxon>Calocera</taxon>
    </lineage>
</organism>
<evidence type="ECO:0000313" key="3">
    <source>
        <dbReference type="Proteomes" id="UP000076842"/>
    </source>
</evidence>
<dbReference type="InParanoid" id="A0A165EZF9"/>
<protein>
    <submittedName>
        <fullName evidence="2">Uncharacterized protein</fullName>
    </submittedName>
</protein>
<accession>A0A165EZF9</accession>
<sequence>MTQERQEQRGPTQSSTTAAVPTRSVSDSAVNLVHQSAGDTNMDEQSVREDDDTSDDSAPSPPGKEHEPHLTRGRNNSGAKAIHDRSPIGANEWGHGATTRRTYQPPFLAPLPQPRGAVHGPGPTPPFPQPGRQIPAIHLGQHQRPRRGKRRAGCII</sequence>
<dbReference type="AlphaFoldDB" id="A0A165EZF9"/>
<dbReference type="EMBL" id="KV423987">
    <property type="protein sequence ID" value="KZT55866.1"/>
    <property type="molecule type" value="Genomic_DNA"/>
</dbReference>
<evidence type="ECO:0000256" key="1">
    <source>
        <dbReference type="SAM" id="MobiDB-lite"/>
    </source>
</evidence>
<feature type="compositionally biased region" description="Basic residues" evidence="1">
    <location>
        <begin position="141"/>
        <end position="156"/>
    </location>
</feature>
<feature type="compositionally biased region" description="Polar residues" evidence="1">
    <location>
        <begin position="9"/>
        <end position="39"/>
    </location>
</feature>
<reference evidence="2 3" key="1">
    <citation type="journal article" date="2016" name="Mol. Biol. Evol.">
        <title>Comparative Genomics of Early-Diverging Mushroom-Forming Fungi Provides Insights into the Origins of Lignocellulose Decay Capabilities.</title>
        <authorList>
            <person name="Nagy L.G."/>
            <person name="Riley R."/>
            <person name="Tritt A."/>
            <person name="Adam C."/>
            <person name="Daum C."/>
            <person name="Floudas D."/>
            <person name="Sun H."/>
            <person name="Yadav J.S."/>
            <person name="Pangilinan J."/>
            <person name="Larsson K.H."/>
            <person name="Matsuura K."/>
            <person name="Barry K."/>
            <person name="Labutti K."/>
            <person name="Kuo R."/>
            <person name="Ohm R.A."/>
            <person name="Bhattacharya S.S."/>
            <person name="Shirouzu T."/>
            <person name="Yoshinaga Y."/>
            <person name="Martin F.M."/>
            <person name="Grigoriev I.V."/>
            <person name="Hibbett D.S."/>
        </authorList>
    </citation>
    <scope>NUCLEOTIDE SEQUENCE [LARGE SCALE GENOMIC DNA]</scope>
    <source>
        <strain evidence="2 3">HHB12733</strain>
    </source>
</reference>
<evidence type="ECO:0000313" key="2">
    <source>
        <dbReference type="EMBL" id="KZT55866.1"/>
    </source>
</evidence>
<keyword evidence="3" id="KW-1185">Reference proteome</keyword>
<name>A0A165EZF9_9BASI</name>
<feature type="region of interest" description="Disordered" evidence="1">
    <location>
        <begin position="1"/>
        <end position="156"/>
    </location>
</feature>